<keyword evidence="2" id="KW-0378">Hydrolase</keyword>
<dbReference type="PANTHER" id="PTHR37017">
    <property type="entry name" value="AB HYDROLASE-1 DOMAIN-CONTAINING PROTEIN-RELATED"/>
    <property type="match status" value="1"/>
</dbReference>
<dbReference type="EMBL" id="FQ790362">
    <property type="protein sequence ID" value="CCD56920.1"/>
    <property type="molecule type" value="Genomic_DNA"/>
</dbReference>
<accession>G2YZ72</accession>
<dbReference type="SUPFAM" id="SSF53474">
    <property type="entry name" value="alpha/beta-Hydrolases"/>
    <property type="match status" value="1"/>
</dbReference>
<dbReference type="InterPro" id="IPR029058">
    <property type="entry name" value="AB_hydrolase_fold"/>
</dbReference>
<organism evidence="2 3">
    <name type="scientific">Botryotinia fuckeliana (strain T4)</name>
    <name type="common">Noble rot fungus</name>
    <name type="synonym">Botrytis cinerea</name>
    <dbReference type="NCBI Taxonomy" id="999810"/>
    <lineage>
        <taxon>Eukaryota</taxon>
        <taxon>Fungi</taxon>
        <taxon>Dikarya</taxon>
        <taxon>Ascomycota</taxon>
        <taxon>Pezizomycotina</taxon>
        <taxon>Leotiomycetes</taxon>
        <taxon>Helotiales</taxon>
        <taxon>Sclerotiniaceae</taxon>
        <taxon>Botrytis</taxon>
    </lineage>
</organism>
<dbReference type="STRING" id="999810.G2YZ72"/>
<dbReference type="InterPro" id="IPR052897">
    <property type="entry name" value="Sec-Metab_Biosynth_Hydrolase"/>
</dbReference>
<dbReference type="HOGENOM" id="CLU_046066_1_3_1"/>
<feature type="domain" description="AB hydrolase-1" evidence="1">
    <location>
        <begin position="8"/>
        <end position="250"/>
    </location>
</feature>
<protein>
    <submittedName>
        <fullName evidence="2">Similar to prolyl aminopeptidase</fullName>
    </submittedName>
</protein>
<keyword evidence="2" id="KW-0645">Protease</keyword>
<dbReference type="PANTHER" id="PTHR37017:SF11">
    <property type="entry name" value="ESTERASE_LIPASE_THIOESTERASE DOMAIN-CONTAINING PROTEIN"/>
    <property type="match status" value="1"/>
</dbReference>
<dbReference type="AlphaFoldDB" id="G2YZ72"/>
<reference evidence="3" key="1">
    <citation type="journal article" date="2011" name="PLoS Genet.">
        <title>Genomic analysis of the necrotrophic fungal pathogens Sclerotinia sclerotiorum and Botrytis cinerea.</title>
        <authorList>
            <person name="Amselem J."/>
            <person name="Cuomo C.A."/>
            <person name="van Kan J.A."/>
            <person name="Viaud M."/>
            <person name="Benito E.P."/>
            <person name="Couloux A."/>
            <person name="Coutinho P.M."/>
            <person name="de Vries R.P."/>
            <person name="Dyer P.S."/>
            <person name="Fillinger S."/>
            <person name="Fournier E."/>
            <person name="Gout L."/>
            <person name="Hahn M."/>
            <person name="Kohn L."/>
            <person name="Lapalu N."/>
            <person name="Plummer K.M."/>
            <person name="Pradier J.M."/>
            <person name="Quevillon E."/>
            <person name="Sharon A."/>
            <person name="Simon A."/>
            <person name="ten Have A."/>
            <person name="Tudzynski B."/>
            <person name="Tudzynski P."/>
            <person name="Wincker P."/>
            <person name="Andrew M."/>
            <person name="Anthouard V."/>
            <person name="Beever R.E."/>
            <person name="Beffa R."/>
            <person name="Benoit I."/>
            <person name="Bouzid O."/>
            <person name="Brault B."/>
            <person name="Chen Z."/>
            <person name="Choquer M."/>
            <person name="Collemare J."/>
            <person name="Cotton P."/>
            <person name="Danchin E.G."/>
            <person name="Da Silva C."/>
            <person name="Gautier A."/>
            <person name="Giraud C."/>
            <person name="Giraud T."/>
            <person name="Gonzalez C."/>
            <person name="Grossetete S."/>
            <person name="Guldener U."/>
            <person name="Henrissat B."/>
            <person name="Howlett B.J."/>
            <person name="Kodira C."/>
            <person name="Kretschmer M."/>
            <person name="Lappartient A."/>
            <person name="Leroch M."/>
            <person name="Levis C."/>
            <person name="Mauceli E."/>
            <person name="Neuveglise C."/>
            <person name="Oeser B."/>
            <person name="Pearson M."/>
            <person name="Poulain J."/>
            <person name="Poussereau N."/>
            <person name="Quesneville H."/>
            <person name="Rascle C."/>
            <person name="Schumacher J."/>
            <person name="Segurens B."/>
            <person name="Sexton A."/>
            <person name="Silva E."/>
            <person name="Sirven C."/>
            <person name="Soanes D.M."/>
            <person name="Talbot N.J."/>
            <person name="Templeton M."/>
            <person name="Yandava C."/>
            <person name="Yarden O."/>
            <person name="Zeng Q."/>
            <person name="Rollins J.A."/>
            <person name="Lebrun M.H."/>
            <person name="Dickman M."/>
        </authorList>
    </citation>
    <scope>NUCLEOTIDE SEQUENCE [LARGE SCALE GENOMIC DNA]</scope>
    <source>
        <strain evidence="3">T4</strain>
    </source>
</reference>
<dbReference type="OrthoDB" id="1263307at2759"/>
<sequence length="260" mass="28322">MANSKPTVVFIPGFWHTPEGFTPLARILEKEGYPSVLISLPSAGAHPGHPDFSQDVATIRKIITDLSNEGKEVMVVMHSGGSVSGSEASRGLGKKERQAEGKNGGIVRVIYIGILLPEAGKTLFETFQGVVSSPDLDPDFVIDEDQSFHVIAEVIRCKILGQQVDLAFGRVSRMARCGGPLTDVPFRVGMSPLTYAAWKYIPSAYIMPLQDKSIPLKQVRQIVKEANIKMVFEIETGHCPYLAQPETVADFIRKAGGETI</sequence>
<gene>
    <name evidence="2" type="ORF">BofuT4_P141820.1</name>
</gene>
<name>G2YZ72_BOTF4</name>
<dbReference type="GO" id="GO:0004177">
    <property type="term" value="F:aminopeptidase activity"/>
    <property type="evidence" value="ECO:0007669"/>
    <property type="project" value="UniProtKB-KW"/>
</dbReference>
<evidence type="ECO:0000313" key="3">
    <source>
        <dbReference type="Proteomes" id="UP000008177"/>
    </source>
</evidence>
<evidence type="ECO:0000313" key="2">
    <source>
        <dbReference type="EMBL" id="CCD56920.1"/>
    </source>
</evidence>
<dbReference type="InParanoid" id="G2YZ72"/>
<keyword evidence="2" id="KW-0031">Aminopeptidase</keyword>
<evidence type="ECO:0000259" key="1">
    <source>
        <dbReference type="Pfam" id="PF12697"/>
    </source>
</evidence>
<dbReference type="Proteomes" id="UP000008177">
    <property type="component" value="Unplaced contigs"/>
</dbReference>
<dbReference type="Pfam" id="PF12697">
    <property type="entry name" value="Abhydrolase_6"/>
    <property type="match status" value="1"/>
</dbReference>
<dbReference type="Gene3D" id="3.40.50.1820">
    <property type="entry name" value="alpha/beta hydrolase"/>
    <property type="match status" value="1"/>
</dbReference>
<dbReference type="InterPro" id="IPR000073">
    <property type="entry name" value="AB_hydrolase_1"/>
</dbReference>
<proteinExistence type="predicted"/>